<proteinExistence type="predicted"/>
<organism evidence="1 2">
    <name type="scientific">Parastrongyloides trichosuri</name>
    <name type="common">Possum-specific nematode worm</name>
    <dbReference type="NCBI Taxonomy" id="131310"/>
    <lineage>
        <taxon>Eukaryota</taxon>
        <taxon>Metazoa</taxon>
        <taxon>Ecdysozoa</taxon>
        <taxon>Nematoda</taxon>
        <taxon>Chromadorea</taxon>
        <taxon>Rhabditida</taxon>
        <taxon>Tylenchina</taxon>
        <taxon>Panagrolaimomorpha</taxon>
        <taxon>Strongyloidoidea</taxon>
        <taxon>Strongyloididae</taxon>
        <taxon>Parastrongyloides</taxon>
    </lineage>
</organism>
<evidence type="ECO:0000313" key="1">
    <source>
        <dbReference type="Proteomes" id="UP000038045"/>
    </source>
</evidence>
<name>A0A0N4Z020_PARTI</name>
<accession>A0A0N4Z020</accession>
<reference evidence="2" key="1">
    <citation type="submission" date="2017-02" db="UniProtKB">
        <authorList>
            <consortium name="WormBaseParasite"/>
        </authorList>
    </citation>
    <scope>IDENTIFICATION</scope>
</reference>
<keyword evidence="1" id="KW-1185">Reference proteome</keyword>
<protein>
    <submittedName>
        <fullName evidence="2">MRG domain-containing protein</fullName>
    </submittedName>
</protein>
<sequence>MSPKVKDVSTRLIKPTINIIPVMDLINYIQNWDDSWEHDGSIGVYDEGIAQYLLTDISSHLKFYGSLFLDKPSLKCRLVSENEAPQDILEEEHENHITFIYDNNHNQQTQEKVTEKIKIVLKKRGFRFTN</sequence>
<dbReference type="Proteomes" id="UP000038045">
    <property type="component" value="Unplaced"/>
</dbReference>
<evidence type="ECO:0000313" key="2">
    <source>
        <dbReference type="WBParaSite" id="PTRK_0000005200.1"/>
    </source>
</evidence>
<dbReference type="AlphaFoldDB" id="A0A0N4Z020"/>
<dbReference type="WBParaSite" id="PTRK_0000005200.1">
    <property type="protein sequence ID" value="PTRK_0000005200.1"/>
    <property type="gene ID" value="PTRK_0000005200"/>
</dbReference>